<reference evidence="2 3" key="1">
    <citation type="journal article" date="2018" name="Int. J. Syst. Evol. Microbiol.">
        <title>Micromonospora globbae sp. nov., an endophytic actinomycete isolated from roots of Globba winitii C. H. Wright.</title>
        <authorList>
            <person name="Kuncharoen N."/>
            <person name="Pittayakhajonwut P."/>
            <person name="Tanasupawat S."/>
        </authorList>
    </citation>
    <scope>NUCLEOTIDE SEQUENCE [LARGE SCALE GENOMIC DNA]</scope>
    <source>
        <strain evidence="2 3">WPS1-2</strain>
    </source>
</reference>
<dbReference type="Proteomes" id="UP000285744">
    <property type="component" value="Unassembled WGS sequence"/>
</dbReference>
<dbReference type="Gene3D" id="3.90.1200.10">
    <property type="match status" value="1"/>
</dbReference>
<dbReference type="InterPro" id="IPR002575">
    <property type="entry name" value="Aminoglycoside_PTrfase"/>
</dbReference>
<dbReference type="InterPro" id="IPR011009">
    <property type="entry name" value="Kinase-like_dom_sf"/>
</dbReference>
<dbReference type="AlphaFoldDB" id="A0A420F0A2"/>
<evidence type="ECO:0000313" key="3">
    <source>
        <dbReference type="Proteomes" id="UP000285744"/>
    </source>
</evidence>
<dbReference type="EMBL" id="RAQQ01000010">
    <property type="protein sequence ID" value="RKF26402.1"/>
    <property type="molecule type" value="Genomic_DNA"/>
</dbReference>
<accession>A0A420F0A2</accession>
<gene>
    <name evidence="2" type="ORF">D7I43_15430</name>
</gene>
<evidence type="ECO:0000313" key="2">
    <source>
        <dbReference type="EMBL" id="RKF26402.1"/>
    </source>
</evidence>
<protein>
    <recommendedName>
        <fullName evidence="1">Aminoglycoside phosphotransferase domain-containing protein</fullName>
    </recommendedName>
</protein>
<feature type="domain" description="Aminoglycoside phosphotransferase" evidence="1">
    <location>
        <begin position="60"/>
        <end position="265"/>
    </location>
</feature>
<organism evidence="2 3">
    <name type="scientific">Micromonospora globbae</name>
    <dbReference type="NCBI Taxonomy" id="1894969"/>
    <lineage>
        <taxon>Bacteria</taxon>
        <taxon>Bacillati</taxon>
        <taxon>Actinomycetota</taxon>
        <taxon>Actinomycetes</taxon>
        <taxon>Micromonosporales</taxon>
        <taxon>Micromonosporaceae</taxon>
        <taxon>Micromonospora</taxon>
    </lineage>
</organism>
<evidence type="ECO:0000259" key="1">
    <source>
        <dbReference type="Pfam" id="PF01636"/>
    </source>
</evidence>
<dbReference type="SUPFAM" id="SSF56112">
    <property type="entry name" value="Protein kinase-like (PK-like)"/>
    <property type="match status" value="1"/>
</dbReference>
<comment type="caution">
    <text evidence="2">The sequence shown here is derived from an EMBL/GenBank/DDBJ whole genome shotgun (WGS) entry which is preliminary data.</text>
</comment>
<sequence>MPVTCGGRRCRASARRTIGSAAVVDAATSTTGDAARGGGLDPEVCAHWRLTPGPALGHRASGTWAATREKAAFVVKHVDPRIFPDWPYTLRVAAALRAQGWPTPEPAEEPWIRPDGAWVLFHRLPGRSMTPADGDRSAEARARGRLLAEFHASAAATGIVDQRGGFADPAELVRDPLLDHWLRVHERYRPDEGRPLRACRDATAAWFADNPVVDAPRSVIHGDFTPWNLLFDGGRLSGVVDFEATHHTYQVADFALSWRGYQDDVLRGYDEVRRLSDVEWRLVRPAFWAWMFIGLTDLLAARYGDARRDAAPPTLEWQVRHLRLHSPLLATKAGVPTRNG</sequence>
<proteinExistence type="predicted"/>
<dbReference type="Pfam" id="PF01636">
    <property type="entry name" value="APH"/>
    <property type="match status" value="1"/>
</dbReference>
<name>A0A420F0A2_9ACTN</name>